<dbReference type="EMBL" id="DVOD01000071">
    <property type="protein sequence ID" value="HIU93387.1"/>
    <property type="molecule type" value="Genomic_DNA"/>
</dbReference>
<gene>
    <name evidence="1" type="ORF">IAD26_09700</name>
</gene>
<proteinExistence type="predicted"/>
<evidence type="ECO:0000313" key="1">
    <source>
        <dbReference type="EMBL" id="HIU93387.1"/>
    </source>
</evidence>
<accession>A0A9D1SSQ1</accession>
<evidence type="ECO:0000313" key="2">
    <source>
        <dbReference type="Proteomes" id="UP000886748"/>
    </source>
</evidence>
<dbReference type="Proteomes" id="UP000886748">
    <property type="component" value="Unassembled WGS sequence"/>
</dbReference>
<reference evidence="1" key="2">
    <citation type="journal article" date="2021" name="PeerJ">
        <title>Extensive microbial diversity within the chicken gut microbiome revealed by metagenomics and culture.</title>
        <authorList>
            <person name="Gilroy R."/>
            <person name="Ravi A."/>
            <person name="Getino M."/>
            <person name="Pursley I."/>
            <person name="Horton D.L."/>
            <person name="Alikhan N.F."/>
            <person name="Baker D."/>
            <person name="Gharbi K."/>
            <person name="Hall N."/>
            <person name="Watson M."/>
            <person name="Adriaenssens E.M."/>
            <person name="Foster-Nyarko E."/>
            <person name="Jarju S."/>
            <person name="Secka A."/>
            <person name="Antonio M."/>
            <person name="Oren A."/>
            <person name="Chaudhuri R.R."/>
            <person name="La Ragione R."/>
            <person name="Hildebrand F."/>
            <person name="Pallen M.J."/>
        </authorList>
    </citation>
    <scope>NUCLEOTIDE SEQUENCE</scope>
    <source>
        <strain evidence="1">CHK154-7741</strain>
    </source>
</reference>
<protein>
    <submittedName>
        <fullName evidence="1">Uncharacterized protein</fullName>
    </submittedName>
</protein>
<dbReference type="AlphaFoldDB" id="A0A9D1SSQ1"/>
<organism evidence="1 2">
    <name type="scientific">Candidatus Limenecus avicola</name>
    <dbReference type="NCBI Taxonomy" id="2840847"/>
    <lineage>
        <taxon>Bacteria</taxon>
        <taxon>Bacillati</taxon>
        <taxon>Bacillota</taxon>
        <taxon>Clostridia</taxon>
        <taxon>Eubacteriales</taxon>
        <taxon>Clostridiaceae</taxon>
        <taxon>Clostridiaceae incertae sedis</taxon>
        <taxon>Candidatus Limenecus</taxon>
    </lineage>
</organism>
<name>A0A9D1SSQ1_9CLOT</name>
<sequence>MEICDDINEIICKKVKIMGIIEYFKNLINRVEEIDIKSKRMSKEKCYSSNPFAFTQNKTYAWVEKVKDFNKCSRRNRKN</sequence>
<comment type="caution">
    <text evidence="1">The sequence shown here is derived from an EMBL/GenBank/DDBJ whole genome shotgun (WGS) entry which is preliminary data.</text>
</comment>
<reference evidence="1" key="1">
    <citation type="submission" date="2020-10" db="EMBL/GenBank/DDBJ databases">
        <authorList>
            <person name="Gilroy R."/>
        </authorList>
    </citation>
    <scope>NUCLEOTIDE SEQUENCE</scope>
    <source>
        <strain evidence="1">CHK154-7741</strain>
    </source>
</reference>